<accession>A0A1Y1UWH0</accession>
<evidence type="ECO:0000256" key="1">
    <source>
        <dbReference type="SAM" id="MobiDB-lite"/>
    </source>
</evidence>
<dbReference type="STRING" id="1754191.A0A1Y1UWH0"/>
<protein>
    <submittedName>
        <fullName evidence="3">Uncharacterized protein</fullName>
    </submittedName>
</protein>
<feature type="compositionally biased region" description="Polar residues" evidence="1">
    <location>
        <begin position="287"/>
        <end position="321"/>
    </location>
</feature>
<reference evidence="3 4" key="1">
    <citation type="submission" date="2016-08" db="EMBL/GenBank/DDBJ databases">
        <title>Genomes of anaerobic fungi encode conserved fungal cellulosomes for biomass hydrolysis.</title>
        <authorList>
            <consortium name="DOE Joint Genome Institute"/>
            <person name="Haitjema C.H."/>
            <person name="Gilmore S.P."/>
            <person name="Henske J.K."/>
            <person name="Solomon K.V."/>
            <person name="De Groot R."/>
            <person name="Kuo A."/>
            <person name="Mondo S.J."/>
            <person name="Salamov A.A."/>
            <person name="Labutti K."/>
            <person name="Zhao Z."/>
            <person name="Chiniquy J."/>
            <person name="Barry K."/>
            <person name="Brewer H.M."/>
            <person name="Purvine S.O."/>
            <person name="Wright A.T."/>
            <person name="Boxma B."/>
            <person name="Van Alen T."/>
            <person name="Hackstein J.H."/>
            <person name="Baker S.E."/>
            <person name="Grigoriev I.V."/>
            <person name="O'Malley M.A."/>
        </authorList>
    </citation>
    <scope>NUCLEOTIDE SEQUENCE [LARGE SCALE GENOMIC DNA]</scope>
    <source>
        <strain evidence="4">finn</strain>
    </source>
</reference>
<name>A0A1Y1UWH0_9FUNG</name>
<feature type="chain" id="PRO_5010993236" evidence="2">
    <location>
        <begin position="21"/>
        <end position="557"/>
    </location>
</feature>
<feature type="compositionally biased region" description="Polar residues" evidence="1">
    <location>
        <begin position="269"/>
        <end position="279"/>
    </location>
</feature>
<feature type="compositionally biased region" description="Low complexity" evidence="1">
    <location>
        <begin position="331"/>
        <end position="344"/>
    </location>
</feature>
<evidence type="ECO:0000313" key="4">
    <source>
        <dbReference type="Proteomes" id="UP000193719"/>
    </source>
</evidence>
<dbReference type="Proteomes" id="UP000193719">
    <property type="component" value="Unassembled WGS sequence"/>
</dbReference>
<keyword evidence="4" id="KW-1185">Reference proteome</keyword>
<reference evidence="3 4" key="2">
    <citation type="submission" date="2016-08" db="EMBL/GenBank/DDBJ databases">
        <title>Pervasive Adenine N6-methylation of Active Genes in Fungi.</title>
        <authorList>
            <consortium name="DOE Joint Genome Institute"/>
            <person name="Mondo S.J."/>
            <person name="Dannebaum R.O."/>
            <person name="Kuo R.C."/>
            <person name="Labutti K."/>
            <person name="Haridas S."/>
            <person name="Kuo A."/>
            <person name="Salamov A."/>
            <person name="Ahrendt S.R."/>
            <person name="Lipzen A."/>
            <person name="Sullivan W."/>
            <person name="Andreopoulos W.B."/>
            <person name="Clum A."/>
            <person name="Lindquist E."/>
            <person name="Daum C."/>
            <person name="Ramamoorthy G.K."/>
            <person name="Gryganskyi A."/>
            <person name="Culley D."/>
            <person name="Magnuson J.K."/>
            <person name="James T.Y."/>
            <person name="O'Malley M.A."/>
            <person name="Stajich J.E."/>
            <person name="Spatafora J.W."/>
            <person name="Visel A."/>
            <person name="Grigoriev I.V."/>
        </authorList>
    </citation>
    <scope>NUCLEOTIDE SEQUENCE [LARGE SCALE GENOMIC DNA]</scope>
    <source>
        <strain evidence="4">finn</strain>
    </source>
</reference>
<sequence>MNQLLVTLVILIFFANNIFAKTDKKEFCLNNYNGITKIVDPFYINSKNKTIYFDTIEKYSKYIGPTWFGVAYCGYNTIVNNVGHYFKYIGDDVNQSIDTISTEISDRSDEAKTEGVFEEDDMYNNDENEVFIVNKLIDPEKPLKCVPLNSVNPAYSPYHPLMIKTTNRERANIINNMGTVYGGNSNKIMEFFKDSKDIQPCGTVMKMRDSSISCSVRVSNTIDESVTITDSNGKTYHQAYGVVYSDINLFSDDINTVLELSVSSTESIRTTSDSYSTVKSEGESHSQSENWSDTYTDSTGINNTWTTSDGYSDSHTQGHSETTTEENKGWSFESSNTNSASNSYSYGKSNTISHTNDISTDQSIEVSAERLYQKSVSRSNTKEHNKTLEFHIPDNDCYNLTPVPLFRSECKNSKDYKNFNWKKYNNGYFTETSTKTKLRTSTKYLTKSTVVSTILTSTITSIILPTFSPTTSTTTNISSITTKDINPTQSIDLQFIPLTFKGIQNGNSSIFLSVPKLGTDEAFDMKIFDSYYYTWFVTSTPITLDNFKDIKYLFTYV</sequence>
<keyword evidence="2" id="KW-0732">Signal</keyword>
<dbReference type="EMBL" id="MCFH01000073">
    <property type="protein sequence ID" value="ORX41972.1"/>
    <property type="molecule type" value="Genomic_DNA"/>
</dbReference>
<gene>
    <name evidence="3" type="ORF">BCR36DRAFT_416379</name>
</gene>
<dbReference type="AlphaFoldDB" id="A0A1Y1UWH0"/>
<feature type="signal peptide" evidence="2">
    <location>
        <begin position="1"/>
        <end position="20"/>
    </location>
</feature>
<feature type="region of interest" description="Disordered" evidence="1">
    <location>
        <begin position="269"/>
        <end position="344"/>
    </location>
</feature>
<evidence type="ECO:0000256" key="2">
    <source>
        <dbReference type="SAM" id="SignalP"/>
    </source>
</evidence>
<proteinExistence type="predicted"/>
<evidence type="ECO:0000313" key="3">
    <source>
        <dbReference type="EMBL" id="ORX41972.1"/>
    </source>
</evidence>
<organism evidence="3 4">
    <name type="scientific">Piromyces finnis</name>
    <dbReference type="NCBI Taxonomy" id="1754191"/>
    <lineage>
        <taxon>Eukaryota</taxon>
        <taxon>Fungi</taxon>
        <taxon>Fungi incertae sedis</taxon>
        <taxon>Chytridiomycota</taxon>
        <taxon>Chytridiomycota incertae sedis</taxon>
        <taxon>Neocallimastigomycetes</taxon>
        <taxon>Neocallimastigales</taxon>
        <taxon>Neocallimastigaceae</taxon>
        <taxon>Piromyces</taxon>
    </lineage>
</organism>
<comment type="caution">
    <text evidence="3">The sequence shown here is derived from an EMBL/GenBank/DDBJ whole genome shotgun (WGS) entry which is preliminary data.</text>
</comment>